<keyword evidence="4" id="KW-1185">Reference proteome</keyword>
<proteinExistence type="predicted"/>
<dbReference type="InterPro" id="IPR013094">
    <property type="entry name" value="AB_hydrolase_3"/>
</dbReference>
<dbReference type="Proteomes" id="UP001610335">
    <property type="component" value="Unassembled WGS sequence"/>
</dbReference>
<evidence type="ECO:0000259" key="2">
    <source>
        <dbReference type="Pfam" id="PF07859"/>
    </source>
</evidence>
<dbReference type="SUPFAM" id="SSF53474">
    <property type="entry name" value="alpha/beta-Hydrolases"/>
    <property type="match status" value="1"/>
</dbReference>
<gene>
    <name evidence="3" type="ORF">BDW59DRAFT_162209</name>
</gene>
<dbReference type="InterPro" id="IPR029058">
    <property type="entry name" value="AB_hydrolase_fold"/>
</dbReference>
<dbReference type="PANTHER" id="PTHR48081:SF8">
    <property type="entry name" value="ALPHA_BETA HYDROLASE FOLD-3 DOMAIN-CONTAINING PROTEIN-RELATED"/>
    <property type="match status" value="1"/>
</dbReference>
<dbReference type="EMBL" id="JBFXLS010000041">
    <property type="protein sequence ID" value="KAL2824788.1"/>
    <property type="molecule type" value="Genomic_DNA"/>
</dbReference>
<dbReference type="Pfam" id="PF07859">
    <property type="entry name" value="Abhydrolase_3"/>
    <property type="match status" value="1"/>
</dbReference>
<reference evidence="3 4" key="1">
    <citation type="submission" date="2024-07" db="EMBL/GenBank/DDBJ databases">
        <title>Section-level genome sequencing and comparative genomics of Aspergillus sections Usti and Cavernicolus.</title>
        <authorList>
            <consortium name="Lawrence Berkeley National Laboratory"/>
            <person name="Nybo J.L."/>
            <person name="Vesth T.C."/>
            <person name="Theobald S."/>
            <person name="Frisvad J.C."/>
            <person name="Larsen T.O."/>
            <person name="Kjaerboelling I."/>
            <person name="Rothschild-Mancinelli K."/>
            <person name="Lyhne E.K."/>
            <person name="Kogle M.E."/>
            <person name="Barry K."/>
            <person name="Clum A."/>
            <person name="Na H."/>
            <person name="Ledsgaard L."/>
            <person name="Lin J."/>
            <person name="Lipzen A."/>
            <person name="Kuo A."/>
            <person name="Riley R."/>
            <person name="Mondo S."/>
            <person name="LaButti K."/>
            <person name="Haridas S."/>
            <person name="Pangalinan J."/>
            <person name="Salamov A.A."/>
            <person name="Simmons B.A."/>
            <person name="Magnuson J.K."/>
            <person name="Chen J."/>
            <person name="Drula E."/>
            <person name="Henrissat B."/>
            <person name="Wiebenga A."/>
            <person name="Lubbers R.J."/>
            <person name="Gomes A.C."/>
            <person name="Makela M.R."/>
            <person name="Stajich J."/>
            <person name="Grigoriev I.V."/>
            <person name="Mortensen U.H."/>
            <person name="De vries R.P."/>
            <person name="Baker S.E."/>
            <person name="Andersen M.R."/>
        </authorList>
    </citation>
    <scope>NUCLEOTIDE SEQUENCE [LARGE SCALE GENOMIC DNA]</scope>
    <source>
        <strain evidence="3 4">CBS 600.67</strain>
    </source>
</reference>
<accession>A0ABR4ID49</accession>
<dbReference type="Gene3D" id="3.40.50.1820">
    <property type="entry name" value="alpha/beta hydrolase"/>
    <property type="match status" value="1"/>
</dbReference>
<comment type="caution">
    <text evidence="3">The sequence shown here is derived from an EMBL/GenBank/DDBJ whole genome shotgun (WGS) entry which is preliminary data.</text>
</comment>
<dbReference type="InterPro" id="IPR050300">
    <property type="entry name" value="GDXG_lipolytic_enzyme"/>
</dbReference>
<evidence type="ECO:0000313" key="4">
    <source>
        <dbReference type="Proteomes" id="UP001610335"/>
    </source>
</evidence>
<organism evidence="3 4">
    <name type="scientific">Aspergillus cavernicola</name>
    <dbReference type="NCBI Taxonomy" id="176166"/>
    <lineage>
        <taxon>Eukaryota</taxon>
        <taxon>Fungi</taxon>
        <taxon>Dikarya</taxon>
        <taxon>Ascomycota</taxon>
        <taxon>Pezizomycotina</taxon>
        <taxon>Eurotiomycetes</taxon>
        <taxon>Eurotiomycetidae</taxon>
        <taxon>Eurotiales</taxon>
        <taxon>Aspergillaceae</taxon>
        <taxon>Aspergillus</taxon>
        <taxon>Aspergillus subgen. Nidulantes</taxon>
    </lineage>
</organism>
<evidence type="ECO:0000256" key="1">
    <source>
        <dbReference type="ARBA" id="ARBA00022801"/>
    </source>
</evidence>
<dbReference type="PANTHER" id="PTHR48081">
    <property type="entry name" value="AB HYDROLASE SUPERFAMILY PROTEIN C4A8.06C"/>
    <property type="match status" value="1"/>
</dbReference>
<protein>
    <submittedName>
        <fullName evidence="3">Lipase/esterase family protein</fullName>
    </submittedName>
</protein>
<keyword evidence="1" id="KW-0378">Hydrolase</keyword>
<name>A0ABR4ID49_9EURO</name>
<feature type="domain" description="Alpha/beta hydrolase fold-3" evidence="2">
    <location>
        <begin position="99"/>
        <end position="288"/>
    </location>
</feature>
<evidence type="ECO:0000313" key="3">
    <source>
        <dbReference type="EMBL" id="KAL2824788.1"/>
    </source>
</evidence>
<sequence length="365" mass="40562">MIFLISALRILKDAIFSPSLPLRTRFHLLLLQPITLITYTIEWTISRKFPHSSTIQIPLKRTPGYSVRAVIYTPKSTSTSTSQPQTQPQIQTQKKPLHLNIHGGGFFGGLPEGNARFCAELAEKSGAVVVSTSYRYAPVHIFPDAHEDVQDVAEYLTLNAERLWNADPRILTLSGFSVGGNLALAVAQGLAGGEYAVKGFTAFEGVVDFRLPPWLKPKPPGFPKIDPLAFLQPLFDAYAGPNRLRDMENPLLHPTLADISTLPQNMLFNIAGADILRDESTRMAERLEVDARAFNQARGVPEIPETPDGKAVVVRARVFEGQIHGWTCMPSFAVDVEKRRQAFGDSIRFLRDVHRAYGYTRVELS</sequence>